<feature type="compositionally biased region" description="Low complexity" evidence="1">
    <location>
        <begin position="388"/>
        <end position="429"/>
    </location>
</feature>
<comment type="caution">
    <text evidence="3">The sequence shown here is derived from an EMBL/GenBank/DDBJ whole genome shotgun (WGS) entry which is preliminary data.</text>
</comment>
<feature type="region of interest" description="Disordered" evidence="1">
    <location>
        <begin position="257"/>
        <end position="489"/>
    </location>
</feature>
<sequence>MEVRSGGQRGWLLLFAGFGLLAVIGVLRGGGDDAPAGSPDAAADRVAPGGLPAPLLGESASGGSPTGQLTITDPPPDVQPVPARPGANGVPALVQEAYQRAERTLAESAPACRLSWTLLAAIGRAESGHAAGGRLDATGHTVGRILGPRLDGSPGLASVPDTDQGQLDGDTAWDRAVGPMQIVPSIWRRYGADGDGNGQAQPDDLDDAALTAGRYLCAAATNLTDPANQNAAVLRYRNSPAYAEAVRNWSAEYARAPAAGQPGAPGTVPPGAPGTVPPGAAPPVNPFEEQAATPRPGAVEPPAPRALPDVPRALPNPPRATPKPPLVTPRTRAAVPAPRRSAPSRPTTIRANPSSSDAADQDDTTPAPSTPAPSTSRDSTPSSPPSSAPSTAPSSTPSSTPNSSSDSSNSNNSSNSSSSAPTSSETPTSRPQATPTGDPPTGPKIVMLPSIPGNTPGGGAAETLPTSSVPPTPSSVPLPSSSRRPAGGE</sequence>
<feature type="compositionally biased region" description="Low complexity" evidence="1">
    <location>
        <begin position="257"/>
        <end position="266"/>
    </location>
</feature>
<name>A0ABP9PU38_9PSEU</name>
<feature type="compositionally biased region" description="Low complexity" evidence="1">
    <location>
        <begin position="477"/>
        <end position="489"/>
    </location>
</feature>
<dbReference type="PRINTS" id="PR01217">
    <property type="entry name" value="PRICHEXTENSN"/>
</dbReference>
<feature type="compositionally biased region" description="Polar residues" evidence="1">
    <location>
        <begin position="61"/>
        <end position="71"/>
    </location>
</feature>
<protein>
    <recommendedName>
        <fullName evidence="5">Membrane-bound lytic murein transglycosylase B</fullName>
    </recommendedName>
</protein>
<feature type="compositionally biased region" description="Low complexity" evidence="1">
    <location>
        <begin position="328"/>
        <end position="381"/>
    </location>
</feature>
<keyword evidence="2" id="KW-1133">Transmembrane helix</keyword>
<evidence type="ECO:0008006" key="5">
    <source>
        <dbReference type="Google" id="ProtNLM"/>
    </source>
</evidence>
<evidence type="ECO:0000256" key="1">
    <source>
        <dbReference type="SAM" id="MobiDB-lite"/>
    </source>
</evidence>
<reference evidence="4" key="1">
    <citation type="journal article" date="2019" name="Int. J. Syst. Evol. Microbiol.">
        <title>The Global Catalogue of Microorganisms (GCM) 10K type strain sequencing project: providing services to taxonomists for standard genome sequencing and annotation.</title>
        <authorList>
            <consortium name="The Broad Institute Genomics Platform"/>
            <consortium name="The Broad Institute Genome Sequencing Center for Infectious Disease"/>
            <person name="Wu L."/>
            <person name="Ma J."/>
        </authorList>
    </citation>
    <scope>NUCLEOTIDE SEQUENCE [LARGE SCALE GENOMIC DNA]</scope>
    <source>
        <strain evidence="4">JCM 18303</strain>
    </source>
</reference>
<dbReference type="EMBL" id="BAABJP010000007">
    <property type="protein sequence ID" value="GAA5151645.1"/>
    <property type="molecule type" value="Genomic_DNA"/>
</dbReference>
<dbReference type="CDD" id="cd13399">
    <property type="entry name" value="Slt35-like"/>
    <property type="match status" value="1"/>
</dbReference>
<dbReference type="PANTHER" id="PTHR30163:SF8">
    <property type="entry name" value="LYTIC MUREIN TRANSGLYCOSYLASE"/>
    <property type="match status" value="1"/>
</dbReference>
<dbReference type="PANTHER" id="PTHR30163">
    <property type="entry name" value="MEMBRANE-BOUND LYTIC MUREIN TRANSGLYCOSYLASE B"/>
    <property type="match status" value="1"/>
</dbReference>
<dbReference type="InterPro" id="IPR023346">
    <property type="entry name" value="Lysozyme-like_dom_sf"/>
</dbReference>
<dbReference type="Proteomes" id="UP001428817">
    <property type="component" value="Unassembled WGS sequence"/>
</dbReference>
<dbReference type="RefSeq" id="WP_185066639.1">
    <property type="nucleotide sequence ID" value="NZ_BAABJP010000007.1"/>
</dbReference>
<proteinExistence type="predicted"/>
<keyword evidence="2" id="KW-0472">Membrane</keyword>
<feature type="region of interest" description="Disordered" evidence="1">
    <location>
        <begin position="34"/>
        <end position="76"/>
    </location>
</feature>
<gene>
    <name evidence="3" type="ORF">GCM10023321_19030</name>
</gene>
<feature type="compositionally biased region" description="Pro residues" evidence="1">
    <location>
        <begin position="267"/>
        <end position="285"/>
    </location>
</feature>
<keyword evidence="4" id="KW-1185">Reference proteome</keyword>
<organism evidence="3 4">
    <name type="scientific">Pseudonocardia eucalypti</name>
    <dbReference type="NCBI Taxonomy" id="648755"/>
    <lineage>
        <taxon>Bacteria</taxon>
        <taxon>Bacillati</taxon>
        <taxon>Actinomycetota</taxon>
        <taxon>Actinomycetes</taxon>
        <taxon>Pseudonocardiales</taxon>
        <taxon>Pseudonocardiaceae</taxon>
        <taxon>Pseudonocardia</taxon>
    </lineage>
</organism>
<feature type="transmembrane region" description="Helical" evidence="2">
    <location>
        <begin position="12"/>
        <end position="31"/>
    </location>
</feature>
<dbReference type="InterPro" id="IPR043426">
    <property type="entry name" value="MltB-like"/>
</dbReference>
<feature type="compositionally biased region" description="Pro residues" evidence="1">
    <location>
        <begin position="314"/>
        <end position="327"/>
    </location>
</feature>
<evidence type="ECO:0000313" key="3">
    <source>
        <dbReference type="EMBL" id="GAA5151645.1"/>
    </source>
</evidence>
<evidence type="ECO:0000256" key="2">
    <source>
        <dbReference type="SAM" id="Phobius"/>
    </source>
</evidence>
<dbReference type="Gene3D" id="1.10.530.10">
    <property type="match status" value="1"/>
</dbReference>
<accession>A0ABP9PU38</accession>
<evidence type="ECO:0000313" key="4">
    <source>
        <dbReference type="Proteomes" id="UP001428817"/>
    </source>
</evidence>
<keyword evidence="2" id="KW-0812">Transmembrane</keyword>
<dbReference type="SUPFAM" id="SSF53955">
    <property type="entry name" value="Lysozyme-like"/>
    <property type="match status" value="1"/>
</dbReference>